<reference evidence="2 3" key="1">
    <citation type="submission" date="2023-07" db="EMBL/GenBank/DDBJ databases">
        <title>Comparative genomics of wheat-associated soil bacteria to identify genetic determinants of phenazine resistance.</title>
        <authorList>
            <person name="Mouncey N."/>
        </authorList>
    </citation>
    <scope>NUCLEOTIDE SEQUENCE [LARGE SCALE GENOMIC DNA]</scope>
    <source>
        <strain evidence="2 3">V2I4</strain>
    </source>
</reference>
<sequence length="186" mass="18616">MAALPLAVASAGPVGDMDSATTRTSDDGSVRASGARVSDDAPAAAAGRAGAPQAPEPRSAPSESSLTLGLGLATAARCGPELASPDGIEAQTCVLTQGQDTWARTYYRNATGDDLTSVLTLMGPADRTVRMHCAVGADDEPGVCETPRERTAGGAGAYTAVVEFAKGAEGPLLLRSGSNSPAQTAR</sequence>
<organism evidence="2 3">
    <name type="scientific">Streptomyces umbrinus</name>
    <dbReference type="NCBI Taxonomy" id="67370"/>
    <lineage>
        <taxon>Bacteria</taxon>
        <taxon>Bacillati</taxon>
        <taxon>Actinomycetota</taxon>
        <taxon>Actinomycetes</taxon>
        <taxon>Kitasatosporales</taxon>
        <taxon>Streptomycetaceae</taxon>
        <taxon>Streptomyces</taxon>
        <taxon>Streptomyces phaeochromogenes group</taxon>
    </lineage>
</organism>
<feature type="region of interest" description="Disordered" evidence="1">
    <location>
        <begin position="1"/>
        <end position="65"/>
    </location>
</feature>
<dbReference type="RefSeq" id="WP_307522998.1">
    <property type="nucleotide sequence ID" value="NZ_JAUSZI010000002.1"/>
</dbReference>
<keyword evidence="3" id="KW-1185">Reference proteome</keyword>
<evidence type="ECO:0000313" key="3">
    <source>
        <dbReference type="Proteomes" id="UP001230328"/>
    </source>
</evidence>
<protein>
    <recommendedName>
        <fullName evidence="4">Serine/threonine protein kinase</fullName>
    </recommendedName>
</protein>
<dbReference type="Proteomes" id="UP001230328">
    <property type="component" value="Unassembled WGS sequence"/>
</dbReference>
<dbReference type="EMBL" id="JAUSZI010000002">
    <property type="protein sequence ID" value="MDQ1027647.1"/>
    <property type="molecule type" value="Genomic_DNA"/>
</dbReference>
<evidence type="ECO:0000256" key="1">
    <source>
        <dbReference type="SAM" id="MobiDB-lite"/>
    </source>
</evidence>
<comment type="caution">
    <text evidence="2">The sequence shown here is derived from an EMBL/GenBank/DDBJ whole genome shotgun (WGS) entry which is preliminary data.</text>
</comment>
<accession>A0ABU0SVR5</accession>
<proteinExistence type="predicted"/>
<evidence type="ECO:0008006" key="4">
    <source>
        <dbReference type="Google" id="ProtNLM"/>
    </source>
</evidence>
<gene>
    <name evidence="2" type="ORF">QF035_005229</name>
</gene>
<evidence type="ECO:0000313" key="2">
    <source>
        <dbReference type="EMBL" id="MDQ1027647.1"/>
    </source>
</evidence>
<name>A0ABU0SVR5_9ACTN</name>
<feature type="compositionally biased region" description="Low complexity" evidence="1">
    <location>
        <begin position="41"/>
        <end position="65"/>
    </location>
</feature>